<name>A0A6J4RTU3_9ACTN</name>
<dbReference type="AlphaFoldDB" id="A0A6J4RTU3"/>
<sequence length="50" mass="6338">ARDDPHRSWHRRVRLRTPRPREKFTHQRRKERRWQGRSPRSRTNPPGTWV</sequence>
<feature type="non-terminal residue" evidence="2">
    <location>
        <position position="50"/>
    </location>
</feature>
<organism evidence="2">
    <name type="scientific">uncultured Rubrobacteraceae bacterium</name>
    <dbReference type="NCBI Taxonomy" id="349277"/>
    <lineage>
        <taxon>Bacteria</taxon>
        <taxon>Bacillati</taxon>
        <taxon>Actinomycetota</taxon>
        <taxon>Rubrobacteria</taxon>
        <taxon>Rubrobacterales</taxon>
        <taxon>Rubrobacteraceae</taxon>
        <taxon>environmental samples</taxon>
    </lineage>
</organism>
<feature type="non-terminal residue" evidence="2">
    <location>
        <position position="1"/>
    </location>
</feature>
<feature type="compositionally biased region" description="Basic residues" evidence="1">
    <location>
        <begin position="8"/>
        <end position="18"/>
    </location>
</feature>
<gene>
    <name evidence="2" type="ORF">AVDCRST_MAG05-1318</name>
</gene>
<feature type="region of interest" description="Disordered" evidence="1">
    <location>
        <begin position="1"/>
        <end position="50"/>
    </location>
</feature>
<proteinExistence type="predicted"/>
<reference evidence="2" key="1">
    <citation type="submission" date="2020-02" db="EMBL/GenBank/DDBJ databases">
        <authorList>
            <person name="Meier V. D."/>
        </authorList>
    </citation>
    <scope>NUCLEOTIDE SEQUENCE</scope>
    <source>
        <strain evidence="2">AVDCRST_MAG05</strain>
    </source>
</reference>
<protein>
    <submittedName>
        <fullName evidence="2">Uncharacterized protein</fullName>
    </submittedName>
</protein>
<dbReference type="EMBL" id="CADCVM010000146">
    <property type="protein sequence ID" value="CAA9481414.1"/>
    <property type="molecule type" value="Genomic_DNA"/>
</dbReference>
<feature type="compositionally biased region" description="Polar residues" evidence="1">
    <location>
        <begin position="41"/>
        <end position="50"/>
    </location>
</feature>
<evidence type="ECO:0000313" key="2">
    <source>
        <dbReference type="EMBL" id="CAA9481414.1"/>
    </source>
</evidence>
<evidence type="ECO:0000256" key="1">
    <source>
        <dbReference type="SAM" id="MobiDB-lite"/>
    </source>
</evidence>
<accession>A0A6J4RTU3</accession>